<sequence length="78" mass="8780">MPSNLTVILYHTDACHLCELAADLLNQANVPYSMIDICDDQTLAEQYGIRIPVVKLVETQTELNWPFDLEALKEFLGA</sequence>
<organism evidence="1 2">
    <name type="scientific">Shewanella sairae</name>
    <dbReference type="NCBI Taxonomy" id="190310"/>
    <lineage>
        <taxon>Bacteria</taxon>
        <taxon>Pseudomonadati</taxon>
        <taxon>Pseudomonadota</taxon>
        <taxon>Gammaproteobacteria</taxon>
        <taxon>Alteromonadales</taxon>
        <taxon>Shewanellaceae</taxon>
        <taxon>Shewanella</taxon>
    </lineage>
</organism>
<name>A0ABQ4PK36_9GAMM</name>
<dbReference type="InterPro" id="IPR036249">
    <property type="entry name" value="Thioredoxin-like_sf"/>
</dbReference>
<dbReference type="Gene3D" id="3.40.30.10">
    <property type="entry name" value="Glutaredoxin"/>
    <property type="match status" value="1"/>
</dbReference>
<keyword evidence="2" id="KW-1185">Reference proteome</keyword>
<dbReference type="EMBL" id="BPEY01000054">
    <property type="protein sequence ID" value="GIU48068.1"/>
    <property type="molecule type" value="Genomic_DNA"/>
</dbReference>
<dbReference type="Proteomes" id="UP000887104">
    <property type="component" value="Unassembled WGS sequence"/>
</dbReference>
<evidence type="ECO:0000313" key="1">
    <source>
        <dbReference type="EMBL" id="GIU48068.1"/>
    </source>
</evidence>
<dbReference type="RefSeq" id="WP_220781847.1">
    <property type="nucleotide sequence ID" value="NZ_BPEY01000054.1"/>
</dbReference>
<dbReference type="InterPro" id="IPR008554">
    <property type="entry name" value="Glutaredoxin-like"/>
</dbReference>
<evidence type="ECO:0000313" key="2">
    <source>
        <dbReference type="Proteomes" id="UP000887104"/>
    </source>
</evidence>
<proteinExistence type="predicted"/>
<gene>
    <name evidence="1" type="ORF">TUM4438_28630</name>
</gene>
<accession>A0ABQ4PK36</accession>
<dbReference type="SUPFAM" id="SSF52833">
    <property type="entry name" value="Thioredoxin-like"/>
    <property type="match status" value="1"/>
</dbReference>
<reference evidence="1" key="1">
    <citation type="submission" date="2021-05" db="EMBL/GenBank/DDBJ databases">
        <title>Molecular characterization for Shewanella algae harboring chromosomal blaOXA-55-like strains isolated from clinical and environment sample.</title>
        <authorList>
            <person name="Ohama Y."/>
            <person name="Aoki K."/>
            <person name="Harada S."/>
            <person name="Moriya K."/>
            <person name="Ishii Y."/>
            <person name="Tateda K."/>
        </authorList>
    </citation>
    <scope>NUCLEOTIDE SEQUENCE</scope>
    <source>
        <strain evidence="1">JCM 11563</strain>
    </source>
</reference>
<comment type="caution">
    <text evidence="1">The sequence shown here is derived from an EMBL/GenBank/DDBJ whole genome shotgun (WGS) entry which is preliminary data.</text>
</comment>
<dbReference type="Pfam" id="PF05768">
    <property type="entry name" value="Glrx-like"/>
    <property type="match status" value="1"/>
</dbReference>
<protein>
    <submittedName>
        <fullName evidence="1">Thioredoxin family protein</fullName>
    </submittedName>
</protein>